<dbReference type="InterPro" id="IPR014710">
    <property type="entry name" value="RmlC-like_jellyroll"/>
</dbReference>
<gene>
    <name evidence="3" type="ORF">FYJ50_10305</name>
</gene>
<name>A0A7X2T4G8_9FIRM</name>
<evidence type="ECO:0000256" key="2">
    <source>
        <dbReference type="ARBA" id="ARBA00022833"/>
    </source>
</evidence>
<dbReference type="AlphaFoldDB" id="A0A7X2T4G8"/>
<proteinExistence type="predicted"/>
<evidence type="ECO:0000256" key="1">
    <source>
        <dbReference type="ARBA" id="ARBA00022723"/>
    </source>
</evidence>
<dbReference type="InterPro" id="IPR011051">
    <property type="entry name" value="RmlC_Cupin_sf"/>
</dbReference>
<keyword evidence="2" id="KW-0862">Zinc</keyword>
<dbReference type="InterPro" id="IPR051804">
    <property type="entry name" value="Carb_Metab_Reg_Kinase/Isom"/>
</dbReference>
<dbReference type="GO" id="GO:0016853">
    <property type="term" value="F:isomerase activity"/>
    <property type="evidence" value="ECO:0007669"/>
    <property type="project" value="UniProtKB-KW"/>
</dbReference>
<protein>
    <submittedName>
        <fullName evidence="3">Mannose-6-phosphate isomerase</fullName>
    </submittedName>
</protein>
<comment type="caution">
    <text evidence="3">The sequence shown here is derived from an EMBL/GenBank/DDBJ whole genome shotgun (WGS) entry which is preliminary data.</text>
</comment>
<dbReference type="RefSeq" id="WP_154461682.1">
    <property type="nucleotide sequence ID" value="NZ_VUMM01000037.1"/>
</dbReference>
<dbReference type="SUPFAM" id="SSF51182">
    <property type="entry name" value="RmlC-like cupins"/>
    <property type="match status" value="1"/>
</dbReference>
<evidence type="ECO:0000313" key="3">
    <source>
        <dbReference type="EMBL" id="MSS02462.1"/>
    </source>
</evidence>
<dbReference type="CDD" id="cd07010">
    <property type="entry name" value="cupin_PMI_type_I_N_bac"/>
    <property type="match status" value="1"/>
</dbReference>
<dbReference type="GO" id="GO:0046872">
    <property type="term" value="F:metal ion binding"/>
    <property type="evidence" value="ECO:0007669"/>
    <property type="project" value="UniProtKB-KW"/>
</dbReference>
<keyword evidence="1" id="KW-0479">Metal-binding</keyword>
<dbReference type="PANTHER" id="PTHR42742">
    <property type="entry name" value="TRANSCRIPTIONAL REPRESSOR MPRA"/>
    <property type="match status" value="1"/>
</dbReference>
<keyword evidence="4" id="KW-1185">Reference proteome</keyword>
<dbReference type="Proteomes" id="UP000470082">
    <property type="component" value="Unassembled WGS sequence"/>
</dbReference>
<sequence length="582" mass="67431">MSYLNFKSKYDKFPKTLIKGHKAITGYDAIKEELLSKMNDQSVLVFDYYPGVYEDEVMNLVKSLNPSCIIETIDIFKDGKDITEQLKYHLTDDRTFGKMYYGDFEDFIDMDKLQEAKEQVECTDGVVVVCGVAASLVTRGDLYVYFDMARWEIQLRYRKGMTNYKADNANEEILKKNKRGFFIEWRIADKHKQRNFEYFDYLIDTNKVNEPKMITGDTFRHSLNVLSKTPFRTVPYFDPGVWGGQWMKEVCNLNPDEINYAWSFDGVPEENSILFDYDGVSFELPAMDLVLYKPKELLGAQVFARFGAEYPIRFDFLDTIGGQNLSLQVHPLTEYIHRNYGMAYTQDESYYILDAVDDACVYLGLKEGIDPSEMIEDLREAEKGKIQFDAEKYINKFPAKKHDHFLIPAGTCHCSGAGAMVLEISATPYIFTYKLWDWGRVGLDGRPRPINVEHGKNVIQWDRTTEWVKENLVNATYEVKEEGNDCLIEHTGLHELEFIETRRYTITNTSYHKTNGTVNQLNLIDGIEAIVESPTNEFEPFVVHYAETFIIPASIKEYTIRPYGESENKEIKVIKAYVRNVN</sequence>
<organism evidence="3 4">
    <name type="scientific">Floccifex porci</name>
    <dbReference type="NCBI Taxonomy" id="2606629"/>
    <lineage>
        <taxon>Bacteria</taxon>
        <taxon>Bacillati</taxon>
        <taxon>Bacillota</taxon>
        <taxon>Erysipelotrichia</taxon>
        <taxon>Erysipelotrichales</taxon>
        <taxon>Erysipelotrichaceae</taxon>
        <taxon>Floccifex</taxon>
    </lineage>
</organism>
<dbReference type="Gene3D" id="2.60.120.10">
    <property type="entry name" value="Jelly Rolls"/>
    <property type="match status" value="1"/>
</dbReference>
<evidence type="ECO:0000313" key="4">
    <source>
        <dbReference type="Proteomes" id="UP000470082"/>
    </source>
</evidence>
<reference evidence="3 4" key="1">
    <citation type="submission" date="2019-08" db="EMBL/GenBank/DDBJ databases">
        <title>In-depth cultivation of the pig gut microbiome towards novel bacterial diversity and tailored functional studies.</title>
        <authorList>
            <person name="Wylensek D."/>
            <person name="Hitch T.C.A."/>
            <person name="Clavel T."/>
        </authorList>
    </citation>
    <scope>NUCLEOTIDE SEQUENCE [LARGE SCALE GENOMIC DNA]</scope>
    <source>
        <strain evidence="3 4">LKV-178-WT-2G</strain>
    </source>
</reference>
<dbReference type="EMBL" id="VUMM01000037">
    <property type="protein sequence ID" value="MSS02462.1"/>
    <property type="molecule type" value="Genomic_DNA"/>
</dbReference>
<dbReference type="PANTHER" id="PTHR42742:SF3">
    <property type="entry name" value="FRUCTOKINASE"/>
    <property type="match status" value="1"/>
</dbReference>
<accession>A0A7X2T4G8</accession>
<keyword evidence="3" id="KW-0413">Isomerase</keyword>